<dbReference type="AlphaFoldDB" id="A0A4R3QHU7"/>
<name>A0A4R3QHU7_9HYPH</name>
<sequence length="102" mass="11474">MKHPVARIVGDEGDAGAAVQDQHRLIYMALRQVQRLDIQRLKGITCKWIGRVWFEVDQIEDLGLAALGLAMSGGKSPCVRFPARRRRWFSRKNSAGAAGMRR</sequence>
<evidence type="ECO:0000313" key="1">
    <source>
        <dbReference type="EMBL" id="TCU21348.1"/>
    </source>
</evidence>
<organism evidence="1 2">
    <name type="scientific">Rhizobium azibense</name>
    <dbReference type="NCBI Taxonomy" id="1136135"/>
    <lineage>
        <taxon>Bacteria</taxon>
        <taxon>Pseudomonadati</taxon>
        <taxon>Pseudomonadota</taxon>
        <taxon>Alphaproteobacteria</taxon>
        <taxon>Hyphomicrobiales</taxon>
        <taxon>Rhizobiaceae</taxon>
        <taxon>Rhizobium/Agrobacterium group</taxon>
        <taxon>Rhizobium</taxon>
    </lineage>
</organism>
<gene>
    <name evidence="1" type="ORF">EV130_111205</name>
</gene>
<dbReference type="EMBL" id="SMBJ01000011">
    <property type="protein sequence ID" value="TCU21348.1"/>
    <property type="molecule type" value="Genomic_DNA"/>
</dbReference>
<dbReference type="Proteomes" id="UP000295547">
    <property type="component" value="Unassembled WGS sequence"/>
</dbReference>
<keyword evidence="2" id="KW-1185">Reference proteome</keyword>
<proteinExistence type="predicted"/>
<evidence type="ECO:0000313" key="2">
    <source>
        <dbReference type="Proteomes" id="UP000295547"/>
    </source>
</evidence>
<protein>
    <submittedName>
        <fullName evidence="1">Uncharacterized protein</fullName>
    </submittedName>
</protein>
<accession>A0A4R3QHU7</accession>
<reference evidence="1 2" key="1">
    <citation type="submission" date="2019-03" db="EMBL/GenBank/DDBJ databases">
        <title>Genomic Encyclopedia of Type Strains, Phase IV (KMG-V): Genome sequencing to study the core and pangenomes of soil and plant-associated prokaryotes.</title>
        <authorList>
            <person name="Whitman W."/>
        </authorList>
    </citation>
    <scope>NUCLEOTIDE SEQUENCE [LARGE SCALE GENOMIC DNA]</scope>
    <source>
        <strain evidence="1 2">Gr42</strain>
    </source>
</reference>
<comment type="caution">
    <text evidence="1">The sequence shown here is derived from an EMBL/GenBank/DDBJ whole genome shotgun (WGS) entry which is preliminary data.</text>
</comment>